<reference evidence="2" key="1">
    <citation type="journal article" date="2014" name="Science">
        <title>Plant genetics. Early allopolyploid evolution in the post-Neolithic Brassica napus oilseed genome.</title>
        <authorList>
            <person name="Chalhoub B."/>
            <person name="Denoeud F."/>
            <person name="Liu S."/>
            <person name="Parkin I.A."/>
            <person name="Tang H."/>
            <person name="Wang X."/>
            <person name="Chiquet J."/>
            <person name="Belcram H."/>
            <person name="Tong C."/>
            <person name="Samans B."/>
            <person name="Correa M."/>
            <person name="Da Silva C."/>
            <person name="Just J."/>
            <person name="Falentin C."/>
            <person name="Koh C.S."/>
            <person name="Le Clainche I."/>
            <person name="Bernard M."/>
            <person name="Bento P."/>
            <person name="Noel B."/>
            <person name="Labadie K."/>
            <person name="Alberti A."/>
            <person name="Charles M."/>
            <person name="Arnaud D."/>
            <person name="Guo H."/>
            <person name="Daviaud C."/>
            <person name="Alamery S."/>
            <person name="Jabbari K."/>
            <person name="Zhao M."/>
            <person name="Edger P.P."/>
            <person name="Chelaifa H."/>
            <person name="Tack D."/>
            <person name="Lassalle G."/>
            <person name="Mestiri I."/>
            <person name="Schnel N."/>
            <person name="Le Paslier M.C."/>
            <person name="Fan G."/>
            <person name="Renault V."/>
            <person name="Bayer P.E."/>
            <person name="Golicz A.A."/>
            <person name="Manoli S."/>
            <person name="Lee T.H."/>
            <person name="Thi V.H."/>
            <person name="Chalabi S."/>
            <person name="Hu Q."/>
            <person name="Fan C."/>
            <person name="Tollenaere R."/>
            <person name="Lu Y."/>
            <person name="Battail C."/>
            <person name="Shen J."/>
            <person name="Sidebottom C.H."/>
            <person name="Wang X."/>
            <person name="Canaguier A."/>
            <person name="Chauveau A."/>
            <person name="Berard A."/>
            <person name="Deniot G."/>
            <person name="Guan M."/>
            <person name="Liu Z."/>
            <person name="Sun F."/>
            <person name="Lim Y.P."/>
            <person name="Lyons E."/>
            <person name="Town C.D."/>
            <person name="Bancroft I."/>
            <person name="Wang X."/>
            <person name="Meng J."/>
            <person name="Ma J."/>
            <person name="Pires J.C."/>
            <person name="King G.J."/>
            <person name="Brunel D."/>
            <person name="Delourme R."/>
            <person name="Renard M."/>
            <person name="Aury J.M."/>
            <person name="Adams K.L."/>
            <person name="Batley J."/>
            <person name="Snowdon R.J."/>
            <person name="Tost J."/>
            <person name="Edwards D."/>
            <person name="Zhou Y."/>
            <person name="Hua W."/>
            <person name="Sharpe A.G."/>
            <person name="Paterson A.H."/>
            <person name="Guan C."/>
            <person name="Wincker P."/>
        </authorList>
    </citation>
    <scope>NUCLEOTIDE SEQUENCE [LARGE SCALE GENOMIC DNA]</scope>
</reference>
<evidence type="ECO:0000313" key="1">
    <source>
        <dbReference type="EMBL" id="CAF2079256.1"/>
    </source>
</evidence>
<sequence>MGKMVNVKTIHTIGLKETNHIDVWPSEGLNPLSQNEGWKKQYRNAVNAILERDTLCVFKMELERFLLSSLKWWLGNATSKGFFHQLFISKLLKETVFEE</sequence>
<organism evidence="2">
    <name type="scientific">Brassica napus</name>
    <name type="common">Rape</name>
    <dbReference type="NCBI Taxonomy" id="3708"/>
    <lineage>
        <taxon>Eukaryota</taxon>
        <taxon>Viridiplantae</taxon>
        <taxon>Streptophyta</taxon>
        <taxon>Embryophyta</taxon>
        <taxon>Tracheophyta</taxon>
        <taxon>Spermatophyta</taxon>
        <taxon>Magnoliopsida</taxon>
        <taxon>eudicotyledons</taxon>
        <taxon>Gunneridae</taxon>
        <taxon>Pentapetalae</taxon>
        <taxon>rosids</taxon>
        <taxon>malvids</taxon>
        <taxon>Brassicales</taxon>
        <taxon>Brassicaceae</taxon>
        <taxon>Brassiceae</taxon>
        <taxon>Brassica</taxon>
    </lineage>
</organism>
<accession>A0A078JIX3</accession>
<dbReference type="PaxDb" id="3708-A0A078JIX3"/>
<dbReference type="EMBL" id="LK036208">
    <property type="protein sequence ID" value="CDY67528.1"/>
    <property type="molecule type" value="Genomic_DNA"/>
</dbReference>
<gene>
    <name evidence="2" type="primary">BnaUnng02240D</name>
    <name evidence="1" type="ORF">DARMORV10_C01P51520.1</name>
    <name evidence="2" type="ORF">GSBRNA2T00064365001</name>
</gene>
<evidence type="ECO:0000313" key="2">
    <source>
        <dbReference type="EMBL" id="CDY67528.1"/>
    </source>
</evidence>
<dbReference type="Gramene" id="CDY67528">
    <property type="protein sequence ID" value="CDY67528"/>
    <property type="gene ID" value="GSBRNA2T00064365001"/>
</dbReference>
<reference evidence="2" key="2">
    <citation type="submission" date="2014-06" db="EMBL/GenBank/DDBJ databases">
        <authorList>
            <person name="Genoscope - CEA"/>
        </authorList>
    </citation>
    <scope>NUCLEOTIDE SEQUENCE</scope>
</reference>
<dbReference type="Proteomes" id="UP001295469">
    <property type="component" value="Chromosome C01"/>
</dbReference>
<dbReference type="EMBL" id="HG994365">
    <property type="protein sequence ID" value="CAF2079256.1"/>
    <property type="molecule type" value="Genomic_DNA"/>
</dbReference>
<reference evidence="1" key="3">
    <citation type="submission" date="2021-01" db="EMBL/GenBank/DDBJ databases">
        <authorList>
            <consortium name="Genoscope - CEA"/>
            <person name="William W."/>
        </authorList>
    </citation>
    <scope>NUCLEOTIDE SEQUENCE</scope>
</reference>
<name>A0A078JIX3_BRANA</name>
<dbReference type="AlphaFoldDB" id="A0A078JIX3"/>
<protein>
    <submittedName>
        <fullName evidence="1">(rape) hypothetical protein</fullName>
    </submittedName>
    <submittedName>
        <fullName evidence="2">BnaUnng02240D protein</fullName>
    </submittedName>
</protein>
<proteinExistence type="predicted"/>